<dbReference type="GO" id="GO:0015935">
    <property type="term" value="C:small ribosomal subunit"/>
    <property type="evidence" value="ECO:0007669"/>
    <property type="project" value="TreeGrafter"/>
</dbReference>
<dbReference type="SUPFAM" id="SSF54565">
    <property type="entry name" value="Ribosomal protein S16"/>
    <property type="match status" value="1"/>
</dbReference>
<reference evidence="3" key="1">
    <citation type="submission" date="2019-08" db="EMBL/GenBank/DDBJ databases">
        <authorList>
            <person name="Kucharzyk K."/>
            <person name="Murdoch R.W."/>
            <person name="Higgins S."/>
            <person name="Loffler F."/>
        </authorList>
    </citation>
    <scope>NUCLEOTIDE SEQUENCE</scope>
</reference>
<dbReference type="HAMAP" id="MF_00385">
    <property type="entry name" value="Ribosomal_bS16"/>
    <property type="match status" value="1"/>
</dbReference>
<sequence length="101" mass="11790">MLKIRLQRLGRKNDPHFKLIVTPEAYKPKTHKYIEDLGFYNAKSGQKEFKGERIKYWMSVGAQVTPTVYNFLVAQNLVEGKKKNVLPKKSVTKPKKELKKK</sequence>
<accession>A0A644T7Q8</accession>
<organism evidence="3">
    <name type="scientific">bioreactor metagenome</name>
    <dbReference type="NCBI Taxonomy" id="1076179"/>
    <lineage>
        <taxon>unclassified sequences</taxon>
        <taxon>metagenomes</taxon>
        <taxon>ecological metagenomes</taxon>
    </lineage>
</organism>
<dbReference type="PANTHER" id="PTHR12919">
    <property type="entry name" value="30S RIBOSOMAL PROTEIN S16"/>
    <property type="match status" value="1"/>
</dbReference>
<dbReference type="GO" id="GO:0003735">
    <property type="term" value="F:structural constituent of ribosome"/>
    <property type="evidence" value="ECO:0007669"/>
    <property type="project" value="InterPro"/>
</dbReference>
<dbReference type="Gene3D" id="3.30.1320.10">
    <property type="match status" value="1"/>
</dbReference>
<evidence type="ECO:0000256" key="1">
    <source>
        <dbReference type="ARBA" id="ARBA00022980"/>
    </source>
</evidence>
<dbReference type="Pfam" id="PF00886">
    <property type="entry name" value="Ribosomal_S16"/>
    <property type="match status" value="1"/>
</dbReference>
<dbReference type="PANTHER" id="PTHR12919:SF20">
    <property type="entry name" value="SMALL RIBOSOMAL SUBUNIT PROTEIN BS16M"/>
    <property type="match status" value="1"/>
</dbReference>
<protein>
    <submittedName>
        <fullName evidence="3">30S ribosomal protein S16</fullName>
    </submittedName>
</protein>
<dbReference type="GO" id="GO:0006412">
    <property type="term" value="P:translation"/>
    <property type="evidence" value="ECO:0007669"/>
    <property type="project" value="InterPro"/>
</dbReference>
<name>A0A644T7Q8_9ZZZZ</name>
<gene>
    <name evidence="3" type="primary">rpsP_4</name>
    <name evidence="3" type="ORF">SDC9_07841</name>
</gene>
<dbReference type="GO" id="GO:0005737">
    <property type="term" value="C:cytoplasm"/>
    <property type="evidence" value="ECO:0007669"/>
    <property type="project" value="UniProtKB-ARBA"/>
</dbReference>
<keyword evidence="1 3" id="KW-0689">Ribosomal protein</keyword>
<dbReference type="InterPro" id="IPR023803">
    <property type="entry name" value="Ribosomal_bS16_dom_sf"/>
</dbReference>
<dbReference type="NCBIfam" id="TIGR00002">
    <property type="entry name" value="S16"/>
    <property type="match status" value="1"/>
</dbReference>
<evidence type="ECO:0000256" key="2">
    <source>
        <dbReference type="ARBA" id="ARBA00023274"/>
    </source>
</evidence>
<dbReference type="AlphaFoldDB" id="A0A644T7Q8"/>
<dbReference type="EMBL" id="VSSQ01000017">
    <property type="protein sequence ID" value="MPL62232.1"/>
    <property type="molecule type" value="Genomic_DNA"/>
</dbReference>
<dbReference type="InterPro" id="IPR000307">
    <property type="entry name" value="Ribosomal_bS16"/>
</dbReference>
<comment type="caution">
    <text evidence="3">The sequence shown here is derived from an EMBL/GenBank/DDBJ whole genome shotgun (WGS) entry which is preliminary data.</text>
</comment>
<evidence type="ECO:0000313" key="3">
    <source>
        <dbReference type="EMBL" id="MPL62232.1"/>
    </source>
</evidence>
<keyword evidence="2" id="KW-0687">Ribonucleoprotein</keyword>
<proteinExistence type="inferred from homology"/>